<comment type="subcellular location">
    <subcellularLocation>
        <location evidence="1 7">Cell membrane</location>
        <topology evidence="1 7">Multi-pass membrane protein</topology>
    </subcellularLocation>
</comment>
<dbReference type="PANTHER" id="PTHR43744">
    <property type="entry name" value="ABC TRANSPORTER PERMEASE PROTEIN MG189-RELATED-RELATED"/>
    <property type="match status" value="1"/>
</dbReference>
<feature type="transmembrane region" description="Helical" evidence="7">
    <location>
        <begin position="153"/>
        <end position="174"/>
    </location>
</feature>
<feature type="domain" description="ABC transmembrane type-1" evidence="8">
    <location>
        <begin position="149"/>
        <end position="338"/>
    </location>
</feature>
<dbReference type="Pfam" id="PF00528">
    <property type="entry name" value="BPD_transp_1"/>
    <property type="match status" value="1"/>
</dbReference>
<evidence type="ECO:0000256" key="6">
    <source>
        <dbReference type="ARBA" id="ARBA00023136"/>
    </source>
</evidence>
<dbReference type="Proteomes" id="UP001169006">
    <property type="component" value="Unassembled WGS sequence"/>
</dbReference>
<reference evidence="9" key="2">
    <citation type="submission" date="2023-07" db="EMBL/GenBank/DDBJ databases">
        <authorList>
            <person name="Sun H."/>
        </authorList>
    </citation>
    <scope>NUCLEOTIDE SEQUENCE</scope>
    <source>
        <strain evidence="9">05753</strain>
    </source>
</reference>
<evidence type="ECO:0000313" key="9">
    <source>
        <dbReference type="EMBL" id="MDO1585278.1"/>
    </source>
</evidence>
<reference evidence="9" key="1">
    <citation type="journal article" date="2015" name="Int. J. Syst. Evol. Microbiol.">
        <title>Rhizobium oryzicola sp. nov., potential plant-growth-promoting endophytic bacteria isolated from rice roots.</title>
        <authorList>
            <person name="Zhang X.X."/>
            <person name="Gao J.S."/>
            <person name="Cao Y.H."/>
            <person name="Sheirdil R.A."/>
            <person name="Wang X.C."/>
            <person name="Zhang L."/>
        </authorList>
    </citation>
    <scope>NUCLEOTIDE SEQUENCE</scope>
    <source>
        <strain evidence="9">05753</strain>
    </source>
</reference>
<sequence>MANGLNPIAFLTRTRRPGRIDITDILSWVWLIGGTLIVLIPVVWAGLSSLKPAAEITRFPPSLLPHAAVQKSVPGFEQPLSLWNVTIDGQQKQMAMVRRIGLKAQMVDPDKPGPPISVDVKEMTQVQRLTVATENFTDPLTRFDFLTFLKNSVFVTVVATLMTLIVNALAAFALSKYKFRGEKAIFLLIISTLMIPLTVIMVPAYLVVVGVGLVDNLWGIIIPTVASPTGVFLLRQYMLTIPDELIEAARVDAASEFRIFWRIVLPLTAPALAVLAIFSVLWRWNDFLWPLIVLSSRDHFTLQVGLNSFQGEFSVQWNYILAMTFLSLAPVTVVFLFLQKYITTGIAGTGMK</sequence>
<dbReference type="PANTHER" id="PTHR43744:SF12">
    <property type="entry name" value="ABC TRANSPORTER PERMEASE PROTEIN MG189-RELATED"/>
    <property type="match status" value="1"/>
</dbReference>
<name>A0ABT8T5B1_9HYPH</name>
<evidence type="ECO:0000256" key="7">
    <source>
        <dbReference type="RuleBase" id="RU363032"/>
    </source>
</evidence>
<dbReference type="InterPro" id="IPR035906">
    <property type="entry name" value="MetI-like_sf"/>
</dbReference>
<proteinExistence type="inferred from homology"/>
<dbReference type="PROSITE" id="PS50928">
    <property type="entry name" value="ABC_TM1"/>
    <property type="match status" value="1"/>
</dbReference>
<evidence type="ECO:0000256" key="1">
    <source>
        <dbReference type="ARBA" id="ARBA00004651"/>
    </source>
</evidence>
<feature type="transmembrane region" description="Helical" evidence="7">
    <location>
        <begin position="186"/>
        <end position="211"/>
    </location>
</feature>
<comment type="similarity">
    <text evidence="7">Belongs to the binding-protein-dependent transport system permease family.</text>
</comment>
<dbReference type="SUPFAM" id="SSF161098">
    <property type="entry name" value="MetI-like"/>
    <property type="match status" value="1"/>
</dbReference>
<dbReference type="Gene3D" id="1.10.3720.10">
    <property type="entry name" value="MetI-like"/>
    <property type="match status" value="1"/>
</dbReference>
<keyword evidence="6 7" id="KW-0472">Membrane</keyword>
<evidence type="ECO:0000256" key="5">
    <source>
        <dbReference type="ARBA" id="ARBA00022989"/>
    </source>
</evidence>
<feature type="transmembrane region" description="Helical" evidence="7">
    <location>
        <begin position="217"/>
        <end position="238"/>
    </location>
</feature>
<keyword evidence="10" id="KW-1185">Reference proteome</keyword>
<dbReference type="InterPro" id="IPR000515">
    <property type="entry name" value="MetI-like"/>
</dbReference>
<keyword evidence="3" id="KW-1003">Cell membrane</keyword>
<dbReference type="EMBL" id="JAUKWQ010000014">
    <property type="protein sequence ID" value="MDO1585278.1"/>
    <property type="molecule type" value="Genomic_DNA"/>
</dbReference>
<feature type="transmembrane region" description="Helical" evidence="7">
    <location>
        <begin position="317"/>
        <end position="338"/>
    </location>
</feature>
<protein>
    <submittedName>
        <fullName evidence="9">Carbohydrate ABC transporter permease</fullName>
    </submittedName>
</protein>
<keyword evidence="4 7" id="KW-0812">Transmembrane</keyword>
<keyword evidence="5 7" id="KW-1133">Transmembrane helix</keyword>
<evidence type="ECO:0000259" key="8">
    <source>
        <dbReference type="PROSITE" id="PS50928"/>
    </source>
</evidence>
<feature type="transmembrane region" description="Helical" evidence="7">
    <location>
        <begin position="259"/>
        <end position="282"/>
    </location>
</feature>
<keyword evidence="2 7" id="KW-0813">Transport</keyword>
<evidence type="ECO:0000256" key="2">
    <source>
        <dbReference type="ARBA" id="ARBA00022448"/>
    </source>
</evidence>
<evidence type="ECO:0000313" key="10">
    <source>
        <dbReference type="Proteomes" id="UP001169006"/>
    </source>
</evidence>
<feature type="transmembrane region" description="Helical" evidence="7">
    <location>
        <begin position="25"/>
        <end position="47"/>
    </location>
</feature>
<accession>A0ABT8T5B1</accession>
<comment type="caution">
    <text evidence="9">The sequence shown here is derived from an EMBL/GenBank/DDBJ whole genome shotgun (WGS) entry which is preliminary data.</text>
</comment>
<evidence type="ECO:0000256" key="4">
    <source>
        <dbReference type="ARBA" id="ARBA00022692"/>
    </source>
</evidence>
<gene>
    <name evidence="9" type="ORF">Q2T52_24570</name>
</gene>
<evidence type="ECO:0000256" key="3">
    <source>
        <dbReference type="ARBA" id="ARBA00022475"/>
    </source>
</evidence>
<dbReference type="RefSeq" id="WP_302079566.1">
    <property type="nucleotide sequence ID" value="NZ_JAUKWQ010000014.1"/>
</dbReference>
<dbReference type="CDD" id="cd06261">
    <property type="entry name" value="TM_PBP2"/>
    <property type="match status" value="1"/>
</dbReference>
<organism evidence="9 10">
    <name type="scientific">Rhizobium oryzicola</name>
    <dbReference type="NCBI Taxonomy" id="1232668"/>
    <lineage>
        <taxon>Bacteria</taxon>
        <taxon>Pseudomonadati</taxon>
        <taxon>Pseudomonadota</taxon>
        <taxon>Alphaproteobacteria</taxon>
        <taxon>Hyphomicrobiales</taxon>
        <taxon>Rhizobiaceae</taxon>
        <taxon>Rhizobium/Agrobacterium group</taxon>
        <taxon>Rhizobium</taxon>
    </lineage>
</organism>